<evidence type="ECO:0000313" key="1">
    <source>
        <dbReference type="EMBL" id="MDT6991382.1"/>
    </source>
</evidence>
<dbReference type="Proteomes" id="UP001267003">
    <property type="component" value="Unassembled WGS sequence"/>
</dbReference>
<dbReference type="KEGG" id="lpg:BB562_09215"/>
<gene>
    <name evidence="1" type="ORF">RI536_15060</name>
</gene>
<proteinExistence type="predicted"/>
<dbReference type="InterPro" id="IPR029035">
    <property type="entry name" value="DHS-like_NAD/FAD-binding_dom"/>
</dbReference>
<dbReference type="EMBL" id="JAVLAQ010000002">
    <property type="protein sequence ID" value="MDT6991382.1"/>
    <property type="molecule type" value="Genomic_DNA"/>
</dbReference>
<sequence>MNTVEQLVEHIKAADSIIVGGGSGMSNAAGMNFWYEDSPTFRDNFGDVLDSYPTARGLFNMSYMKYESNNIHWAIMMRMLDFIYTEPVSLPTYDFLKMLIADKDYHIITTNQDGIFNRYFPSEKISPIQGDWRYLQSTETETDKKLYDAKPYVDQAVTYMRDNNSLLFLPDEFIPTSPANGAEMQSWVRSPEFLEDQKYYEEYHKATQFLNQHRHDKIVFLELGVGRMTPMFIQEPFWELTHYLPNSFYININPKDALTNPEIRNRSLLIKDDINDVLKQAAMMIKGES</sequence>
<organism evidence="1 2">
    <name type="scientific">Lactiplantibacillus pentosus</name>
    <name type="common">Lactobacillus pentosus</name>
    <dbReference type="NCBI Taxonomy" id="1589"/>
    <lineage>
        <taxon>Bacteria</taxon>
        <taxon>Bacillati</taxon>
        <taxon>Bacillota</taxon>
        <taxon>Bacilli</taxon>
        <taxon>Lactobacillales</taxon>
        <taxon>Lactobacillaceae</taxon>
        <taxon>Lactiplantibacillus</taxon>
    </lineage>
</organism>
<dbReference type="RefSeq" id="WP_101873577.1">
    <property type="nucleotide sequence ID" value="NZ_CP016491.1"/>
</dbReference>
<dbReference type="SUPFAM" id="SSF52467">
    <property type="entry name" value="DHS-like NAD/FAD-binding domain"/>
    <property type="match status" value="1"/>
</dbReference>
<name>A0AAW8W0R5_LACPE</name>
<dbReference type="Gene3D" id="3.40.50.1220">
    <property type="entry name" value="TPP-binding domain"/>
    <property type="match status" value="1"/>
</dbReference>
<reference evidence="1" key="1">
    <citation type="submission" date="2023-08" db="EMBL/GenBank/DDBJ databases">
        <authorList>
            <person name="Page C.A."/>
            <person name="Perez-Diaz I.M."/>
        </authorList>
    </citation>
    <scope>NUCLEOTIDE SEQUENCE</scope>
    <source>
        <strain evidence="1">7.8.46</strain>
    </source>
</reference>
<evidence type="ECO:0000313" key="2">
    <source>
        <dbReference type="Proteomes" id="UP001267003"/>
    </source>
</evidence>
<dbReference type="AlphaFoldDB" id="A0AAW8W0R5"/>
<accession>A0AAW8W0R5</accession>
<comment type="caution">
    <text evidence="1">The sequence shown here is derived from an EMBL/GenBank/DDBJ whole genome shotgun (WGS) entry which is preliminary data.</text>
</comment>
<protein>
    <submittedName>
        <fullName evidence="1">Sir2 silent information regulator family NAD-dependent deacetylase</fullName>
    </submittedName>
</protein>